<reference evidence="7" key="1">
    <citation type="submission" date="2022-03" db="EMBL/GenBank/DDBJ databases">
        <authorList>
            <person name="Alioto T."/>
            <person name="Alioto T."/>
            <person name="Gomez Garrido J."/>
        </authorList>
    </citation>
    <scope>NUCLEOTIDE SEQUENCE</scope>
</reference>
<dbReference type="EC" id="2.8.2.-" evidence="5"/>
<evidence type="ECO:0000256" key="1">
    <source>
        <dbReference type="ARBA" id="ARBA00004496"/>
    </source>
</evidence>
<dbReference type="SUPFAM" id="SSF52540">
    <property type="entry name" value="P-loop containing nucleoside triphosphate hydrolases"/>
    <property type="match status" value="1"/>
</dbReference>
<dbReference type="Gene3D" id="3.40.50.300">
    <property type="entry name" value="P-loop containing nucleotide triphosphate hydrolases"/>
    <property type="match status" value="1"/>
</dbReference>
<accession>A0AAD1T227</accession>
<dbReference type="AlphaFoldDB" id="A0AAD1T227"/>
<dbReference type="EMBL" id="OW240920">
    <property type="protein sequence ID" value="CAH2316623.1"/>
    <property type="molecule type" value="Genomic_DNA"/>
</dbReference>
<evidence type="ECO:0000256" key="3">
    <source>
        <dbReference type="ARBA" id="ARBA00022490"/>
    </source>
</evidence>
<dbReference type="PANTHER" id="PTHR11783">
    <property type="entry name" value="SULFOTRANSFERASE SULT"/>
    <property type="match status" value="1"/>
</dbReference>
<dbReference type="GO" id="GO:0005737">
    <property type="term" value="C:cytoplasm"/>
    <property type="evidence" value="ECO:0007669"/>
    <property type="project" value="UniProtKB-SubCell"/>
</dbReference>
<dbReference type="FunFam" id="3.40.50.300:FF:000433">
    <property type="entry name" value="Estrogen sulfotransferase"/>
    <property type="match status" value="1"/>
</dbReference>
<dbReference type="GO" id="GO:0008146">
    <property type="term" value="F:sulfotransferase activity"/>
    <property type="evidence" value="ECO:0007669"/>
    <property type="project" value="InterPro"/>
</dbReference>
<dbReference type="InterPro" id="IPR000863">
    <property type="entry name" value="Sulfotransferase_dom"/>
</dbReference>
<name>A0AAD1T227_PELCU</name>
<dbReference type="Proteomes" id="UP001295444">
    <property type="component" value="Chromosome 09"/>
</dbReference>
<keyword evidence="3" id="KW-0963">Cytoplasm</keyword>
<organism evidence="7 8">
    <name type="scientific">Pelobates cultripes</name>
    <name type="common">Western spadefoot toad</name>
    <dbReference type="NCBI Taxonomy" id="61616"/>
    <lineage>
        <taxon>Eukaryota</taxon>
        <taxon>Metazoa</taxon>
        <taxon>Chordata</taxon>
        <taxon>Craniata</taxon>
        <taxon>Vertebrata</taxon>
        <taxon>Euteleostomi</taxon>
        <taxon>Amphibia</taxon>
        <taxon>Batrachia</taxon>
        <taxon>Anura</taxon>
        <taxon>Pelobatoidea</taxon>
        <taxon>Pelobatidae</taxon>
        <taxon>Pelobates</taxon>
    </lineage>
</organism>
<keyword evidence="4 5" id="KW-0808">Transferase</keyword>
<comment type="similarity">
    <text evidence="2 5">Belongs to the sulfotransferase 1 family.</text>
</comment>
<evidence type="ECO:0000256" key="5">
    <source>
        <dbReference type="RuleBase" id="RU361155"/>
    </source>
</evidence>
<evidence type="ECO:0000313" key="7">
    <source>
        <dbReference type="EMBL" id="CAH2316623.1"/>
    </source>
</evidence>
<evidence type="ECO:0000256" key="4">
    <source>
        <dbReference type="ARBA" id="ARBA00022679"/>
    </source>
</evidence>
<evidence type="ECO:0000259" key="6">
    <source>
        <dbReference type="Pfam" id="PF00685"/>
    </source>
</evidence>
<evidence type="ECO:0000256" key="2">
    <source>
        <dbReference type="ARBA" id="ARBA00005771"/>
    </source>
</evidence>
<comment type="subcellular location">
    <subcellularLocation>
        <location evidence="1">Cytoplasm</location>
    </subcellularLocation>
</comment>
<feature type="domain" description="Sulfotransferase" evidence="6">
    <location>
        <begin position="1"/>
        <end position="233"/>
    </location>
</feature>
<sequence length="241" mass="28220">MQEIVDLILNNGDEAICRRGAIFERVPFIELMCAMKPDLEAINAMPSPRALKTHLPIQLVPDSFWKHNCKVIYVARNARDTVTSFYHFEHMALIHPEPGTFEEYLERFMIGDVGWGSWYDHVKGFWEQKSQRNILYLFYEDLKRNLLEEVRKVARFLNKDFSEDVLKKIAHLSSFDQMKGNPMANNSTFPKDILNQSEGNFMRKGTVGDWKTLFTDSQNERFEENYRKHMSGCSLKFPPAK</sequence>
<evidence type="ECO:0000313" key="8">
    <source>
        <dbReference type="Proteomes" id="UP001295444"/>
    </source>
</evidence>
<gene>
    <name evidence="7" type="ORF">PECUL_23A036377</name>
</gene>
<keyword evidence="8" id="KW-1185">Reference proteome</keyword>
<dbReference type="Pfam" id="PF00685">
    <property type="entry name" value="Sulfotransfer_1"/>
    <property type="match status" value="1"/>
</dbReference>
<proteinExistence type="inferred from homology"/>
<protein>
    <recommendedName>
        <fullName evidence="5">Sulfotransferase</fullName>
        <ecNumber evidence="5">2.8.2.-</ecNumber>
    </recommendedName>
</protein>
<dbReference type="InterPro" id="IPR027417">
    <property type="entry name" value="P-loop_NTPase"/>
</dbReference>